<organism evidence="3 4">
    <name type="scientific">Novosphingobium resinovorum</name>
    <dbReference type="NCBI Taxonomy" id="158500"/>
    <lineage>
        <taxon>Bacteria</taxon>
        <taxon>Pseudomonadati</taxon>
        <taxon>Pseudomonadota</taxon>
        <taxon>Alphaproteobacteria</taxon>
        <taxon>Sphingomonadales</taxon>
        <taxon>Sphingomonadaceae</taxon>
        <taxon>Novosphingobium</taxon>
    </lineage>
</organism>
<dbReference type="Proteomes" id="UP000024329">
    <property type="component" value="Unassembled WGS sequence"/>
</dbReference>
<gene>
    <name evidence="2" type="ORF">BES08_17425</name>
    <name evidence="3" type="ORF">BV97_04869</name>
</gene>
<dbReference type="AlphaFoldDB" id="A0A031JL23"/>
<sequence length="90" mass="9529">MFKTVLASAAVALLAVPAVAQADDSREFSHEGVNYNYTTAQKGKVTVIDGATSAGIPFRLYVKGGRVTGTYNSRYVSFTTAEAAKLHLGE</sequence>
<dbReference type="EMBL" id="JFYZ01000044">
    <property type="protein sequence ID" value="EZP73876.1"/>
    <property type="molecule type" value="Genomic_DNA"/>
</dbReference>
<dbReference type="eggNOG" id="ENOG5032BZF">
    <property type="taxonomic scope" value="Bacteria"/>
</dbReference>
<keyword evidence="1" id="KW-0732">Signal</keyword>
<dbReference type="Proteomes" id="UP000094626">
    <property type="component" value="Chromosome"/>
</dbReference>
<dbReference type="EMBL" id="CP017075">
    <property type="protein sequence ID" value="AOR78334.1"/>
    <property type="molecule type" value="Genomic_DNA"/>
</dbReference>
<feature type="chain" id="PRO_5014496857" evidence="1">
    <location>
        <begin position="23"/>
        <end position="90"/>
    </location>
</feature>
<evidence type="ECO:0000313" key="5">
    <source>
        <dbReference type="Proteomes" id="UP000094626"/>
    </source>
</evidence>
<name>A0A031JL23_9SPHN</name>
<evidence type="ECO:0000313" key="3">
    <source>
        <dbReference type="EMBL" id="EZP73876.1"/>
    </source>
</evidence>
<evidence type="ECO:0000256" key="1">
    <source>
        <dbReference type="SAM" id="SignalP"/>
    </source>
</evidence>
<dbReference type="PATRIC" id="fig|158500.4.peg.4948"/>
<accession>A0A031JL23</accession>
<dbReference type="RefSeq" id="WP_036529531.1">
    <property type="nucleotide sequence ID" value="NZ_BSFC01000011.1"/>
</dbReference>
<dbReference type="KEGG" id="nre:BES08_17425"/>
<dbReference type="OrthoDB" id="7433354at2"/>
<proteinExistence type="predicted"/>
<feature type="signal peptide" evidence="1">
    <location>
        <begin position="1"/>
        <end position="22"/>
    </location>
</feature>
<protein>
    <submittedName>
        <fullName evidence="3">Uncharacterized protein</fullName>
    </submittedName>
</protein>
<evidence type="ECO:0000313" key="2">
    <source>
        <dbReference type="EMBL" id="AOR78334.1"/>
    </source>
</evidence>
<reference evidence="5" key="3">
    <citation type="journal article" date="2017" name="J. Biotechnol.">
        <title>Complete genome sequence of Novosphingobium resinovorum SA1, a versatile xenobiotic-degrading bacterium capable of utilizing sulfanilic acid.</title>
        <authorList>
            <person name="Hegedus B."/>
            <person name="Kos P.B."/>
            <person name="Balint B."/>
            <person name="Maroti G."/>
            <person name="Gan H.M."/>
            <person name="Perei K."/>
            <person name="Rakhely G."/>
        </authorList>
    </citation>
    <scope>NUCLEOTIDE SEQUENCE [LARGE SCALE GENOMIC DNA]</scope>
    <source>
        <strain evidence="5">SA1</strain>
    </source>
</reference>
<reference evidence="3 4" key="1">
    <citation type="submission" date="2014-03" db="EMBL/GenBank/DDBJ databases">
        <title>Whole genome sequence of Novosphingobium resinovorum KF1.</title>
        <authorList>
            <person name="Gan H.M."/>
            <person name="Gan H.Y."/>
            <person name="Chew T.H."/>
            <person name="Savka M.A."/>
        </authorList>
    </citation>
    <scope>NUCLEOTIDE SEQUENCE [LARGE SCALE GENOMIC DNA]</scope>
    <source>
        <strain evidence="3 4">KF1</strain>
    </source>
</reference>
<keyword evidence="5" id="KW-1185">Reference proteome</keyword>
<evidence type="ECO:0000313" key="4">
    <source>
        <dbReference type="Proteomes" id="UP000024329"/>
    </source>
</evidence>
<reference evidence="2" key="2">
    <citation type="submission" date="2016-08" db="EMBL/GenBank/DDBJ databases">
        <authorList>
            <person name="Seilhamer J.J."/>
        </authorList>
    </citation>
    <scope>NUCLEOTIDE SEQUENCE [LARGE SCALE GENOMIC DNA]</scope>
    <source>
        <strain evidence="2">SA1</strain>
    </source>
</reference>